<dbReference type="GO" id="GO:0008081">
    <property type="term" value="F:phosphoric diester hydrolase activity"/>
    <property type="evidence" value="ECO:0007669"/>
    <property type="project" value="InterPro"/>
</dbReference>
<dbReference type="Gene3D" id="3.20.20.190">
    <property type="entry name" value="Phosphatidylinositol (PI) phosphodiesterase"/>
    <property type="match status" value="1"/>
</dbReference>
<proteinExistence type="predicted"/>
<dbReference type="SMART" id="SM00148">
    <property type="entry name" value="PLCXc"/>
    <property type="match status" value="1"/>
</dbReference>
<dbReference type="InterPro" id="IPR000909">
    <property type="entry name" value="PLipase_C_PInositol-sp_X_dom"/>
</dbReference>
<dbReference type="AlphaFoldDB" id="A0A136IMD8"/>
<dbReference type="CDD" id="cd08586">
    <property type="entry name" value="PI-PLCc_BcPLC_like"/>
    <property type="match status" value="1"/>
</dbReference>
<accession>A0A136IMD8</accession>
<evidence type="ECO:0000313" key="2">
    <source>
        <dbReference type="EMBL" id="KXJ86127.1"/>
    </source>
</evidence>
<gene>
    <name evidence="2" type="ORF">Micbo1qcDRAFT_168709</name>
</gene>
<dbReference type="PANTHER" id="PTHR13593:SF113">
    <property type="entry name" value="SI:DKEY-266F7.9"/>
    <property type="match status" value="1"/>
</dbReference>
<name>A0A136IMD8_9PEZI</name>
<dbReference type="InterPro" id="IPR051057">
    <property type="entry name" value="PI-PLC_domain"/>
</dbReference>
<organism evidence="2 3">
    <name type="scientific">Microdochium bolleyi</name>
    <dbReference type="NCBI Taxonomy" id="196109"/>
    <lineage>
        <taxon>Eukaryota</taxon>
        <taxon>Fungi</taxon>
        <taxon>Dikarya</taxon>
        <taxon>Ascomycota</taxon>
        <taxon>Pezizomycotina</taxon>
        <taxon>Sordariomycetes</taxon>
        <taxon>Xylariomycetidae</taxon>
        <taxon>Xylariales</taxon>
        <taxon>Microdochiaceae</taxon>
        <taxon>Microdochium</taxon>
    </lineage>
</organism>
<sequence length="485" mass="53888">MCDCISGRTGKASRSDARLATMADLTIRNLTITELVLTHVERFDAQPHDAGGVANITSKLSGLFNATSTPVSQPVIPQGEGRDHRDLSIAIPRFETRSTDVRAPDPGREAVRLTFEHDGQRYRLDIPGPSSRSIEVERLDGAPKEFTAVYVQNGCTLAIFSSANLASWMRELHDEFPLSALSIPGTHNSPTCYTALPSVRCQAASVREQLDNGVRFFDIRVSVSEDHDNLSLVHSAFPISLTGTKYFRELLDEVYAFLEANPSETLIMSVKREGTGKGSDQKLSKILKDSFYNDKQDRWFTRPWMPRLGESRGKIVLLRRHALDESLNGEHDGKGWGLDGSSWPDNCEDGHVGSGIARVQDFYEVGESENIGKKIELVRKHLERAGEKVGFADREREPEPFFINFLSASNFFNASCWPERIAAKANPAVIEYLCVRHGEHGKGPEGLQMGDAATGIVVTDWVGQDGDWDLIRCIVGWNARLQMKE</sequence>
<dbReference type="PROSITE" id="PS50007">
    <property type="entry name" value="PIPLC_X_DOMAIN"/>
    <property type="match status" value="1"/>
</dbReference>
<dbReference type="SUPFAM" id="SSF51695">
    <property type="entry name" value="PLC-like phosphodiesterases"/>
    <property type="match status" value="1"/>
</dbReference>
<dbReference type="Proteomes" id="UP000070501">
    <property type="component" value="Unassembled WGS sequence"/>
</dbReference>
<dbReference type="Pfam" id="PF00388">
    <property type="entry name" value="PI-PLC-X"/>
    <property type="match status" value="1"/>
</dbReference>
<dbReference type="InterPro" id="IPR017946">
    <property type="entry name" value="PLC-like_Pdiesterase_TIM-brl"/>
</dbReference>
<dbReference type="InParanoid" id="A0A136IMD8"/>
<dbReference type="PANTHER" id="PTHR13593">
    <property type="match status" value="1"/>
</dbReference>
<evidence type="ECO:0000259" key="1">
    <source>
        <dbReference type="SMART" id="SM00148"/>
    </source>
</evidence>
<evidence type="ECO:0000313" key="3">
    <source>
        <dbReference type="Proteomes" id="UP000070501"/>
    </source>
</evidence>
<dbReference type="EMBL" id="KQ964270">
    <property type="protein sequence ID" value="KXJ86127.1"/>
    <property type="molecule type" value="Genomic_DNA"/>
</dbReference>
<dbReference type="OrthoDB" id="1046782at2759"/>
<feature type="domain" description="Phosphatidylinositol-specific phospholipase C X" evidence="1">
    <location>
        <begin position="173"/>
        <end position="320"/>
    </location>
</feature>
<keyword evidence="3" id="KW-1185">Reference proteome</keyword>
<dbReference type="GO" id="GO:0006629">
    <property type="term" value="P:lipid metabolic process"/>
    <property type="evidence" value="ECO:0007669"/>
    <property type="project" value="InterPro"/>
</dbReference>
<dbReference type="STRING" id="196109.A0A136IMD8"/>
<protein>
    <submittedName>
        <fullName evidence="2">Phosphatidylinositol-specific phospholipase C</fullName>
    </submittedName>
</protein>
<reference evidence="3" key="1">
    <citation type="submission" date="2016-02" db="EMBL/GenBank/DDBJ databases">
        <title>Draft genome sequence of Microdochium bolleyi, a fungal endophyte of beachgrass.</title>
        <authorList>
            <consortium name="DOE Joint Genome Institute"/>
            <person name="David A.S."/>
            <person name="May G."/>
            <person name="Haridas S."/>
            <person name="Lim J."/>
            <person name="Wang M."/>
            <person name="Labutti K."/>
            <person name="Lipzen A."/>
            <person name="Barry K."/>
            <person name="Grigoriev I.V."/>
        </authorList>
    </citation>
    <scope>NUCLEOTIDE SEQUENCE [LARGE SCALE GENOMIC DNA]</scope>
    <source>
        <strain evidence="3">J235TASD1</strain>
    </source>
</reference>